<protein>
    <submittedName>
        <fullName evidence="2">Reverse transcriptase domain-containing protein</fullName>
    </submittedName>
</protein>
<reference evidence="1" key="1">
    <citation type="journal article" date="2013" name="Genetics">
        <title>The draft genome and transcriptome of Panagrellus redivivus are shaped by the harsh demands of a free-living lifestyle.</title>
        <authorList>
            <person name="Srinivasan J."/>
            <person name="Dillman A.R."/>
            <person name="Macchietto M.G."/>
            <person name="Heikkinen L."/>
            <person name="Lakso M."/>
            <person name="Fracchia K.M."/>
            <person name="Antoshechkin I."/>
            <person name="Mortazavi A."/>
            <person name="Wong G."/>
            <person name="Sternberg P.W."/>
        </authorList>
    </citation>
    <scope>NUCLEOTIDE SEQUENCE [LARGE SCALE GENOMIC DNA]</scope>
    <source>
        <strain evidence="1">MT8872</strain>
    </source>
</reference>
<dbReference type="WBParaSite" id="Pan_g18950.t1">
    <property type="protein sequence ID" value="Pan_g18950.t1"/>
    <property type="gene ID" value="Pan_g18950"/>
</dbReference>
<name>A0A7E4VBC1_PANRE</name>
<dbReference type="PRINTS" id="PR01345">
    <property type="entry name" value="CERVTRCPTASE"/>
</dbReference>
<sequence>MKTRRYSTDVHSETPALQSFLDKLFQWCDDNKLAGAPQKGSVLHVGPNNPRRTYKFGSTTIPSLTELRDLGIQVSDDLTLQDHQIHRPSTSDPPLQSLRAANLGIRYRHLQSCESVLANTLESVQHFATHIIYNRDRKLRSVVRPCYEERLRHLRLKTLSARRTITDLKTIHSIIYGYSHIKIGDLKFKEFKTRGPKKKLLFKKAKTSIRRQSFLHRSASKFNSLPTNIQCISHRQKFLNEINDRFD</sequence>
<reference evidence="2" key="2">
    <citation type="submission" date="2020-10" db="UniProtKB">
        <authorList>
            <consortium name="WormBaseParasite"/>
        </authorList>
    </citation>
    <scope>IDENTIFICATION</scope>
</reference>
<organism evidence="1 2">
    <name type="scientific">Panagrellus redivivus</name>
    <name type="common">Microworm</name>
    <dbReference type="NCBI Taxonomy" id="6233"/>
    <lineage>
        <taxon>Eukaryota</taxon>
        <taxon>Metazoa</taxon>
        <taxon>Ecdysozoa</taxon>
        <taxon>Nematoda</taxon>
        <taxon>Chromadorea</taxon>
        <taxon>Rhabditida</taxon>
        <taxon>Tylenchina</taxon>
        <taxon>Panagrolaimomorpha</taxon>
        <taxon>Panagrolaimoidea</taxon>
        <taxon>Panagrolaimidae</taxon>
        <taxon>Panagrellus</taxon>
    </lineage>
</organism>
<dbReference type="Proteomes" id="UP000492821">
    <property type="component" value="Unassembled WGS sequence"/>
</dbReference>
<dbReference type="AlphaFoldDB" id="A0A7E4VBC1"/>
<evidence type="ECO:0000313" key="1">
    <source>
        <dbReference type="Proteomes" id="UP000492821"/>
    </source>
</evidence>
<evidence type="ECO:0000313" key="2">
    <source>
        <dbReference type="WBParaSite" id="Pan_g18950.t1"/>
    </source>
</evidence>
<keyword evidence="1" id="KW-1185">Reference proteome</keyword>
<proteinExistence type="predicted"/>
<accession>A0A7E4VBC1</accession>